<dbReference type="Gene3D" id="3.30.70.1900">
    <property type="match status" value="1"/>
</dbReference>
<evidence type="ECO:0000256" key="5">
    <source>
        <dbReference type="PIRSR" id="PIRSR005054-1"/>
    </source>
</evidence>
<keyword evidence="2" id="KW-0694">RNA-binding</keyword>
<name>A0A7W2AJQ0_9BACL</name>
<evidence type="ECO:0000259" key="7">
    <source>
        <dbReference type="Pfam" id="PF01881"/>
    </source>
</evidence>
<comment type="similarity">
    <text evidence="1 4">Belongs to the CRISPR-associated protein Cas6/Cse3/CasE family.</text>
</comment>
<evidence type="ECO:0000256" key="1">
    <source>
        <dbReference type="ARBA" id="ARBA00005937"/>
    </source>
</evidence>
<feature type="active site" description="Proton donor" evidence="6">
    <location>
        <position position="43"/>
    </location>
</feature>
<dbReference type="InterPro" id="IPR049435">
    <property type="entry name" value="Cas_Cas6_C"/>
</dbReference>
<dbReference type="AlphaFoldDB" id="A0A7W2AJQ0"/>
<feature type="site" description="Transition state stabilizer" evidence="5">
    <location>
        <position position="55"/>
    </location>
</feature>
<feature type="active site" description="Proton acceptor" evidence="6">
    <location>
        <position position="28"/>
    </location>
</feature>
<dbReference type="InterPro" id="IPR010156">
    <property type="entry name" value="CRISPR-assoc_prot_Cas6"/>
</dbReference>
<comment type="function">
    <text evidence="4">CRISPR (clustered regularly interspaced short palindromic repeat), is an adaptive immune system that provides protection against mobile genetic elements (viruses, transposable elements and conjugative plasmids). CRISPR clusters contain sequences complementary to antecedent mobile elements and target invading nucleic acids. CRISPR clusters are transcribed and processed into CRISPR RNA (crRNA).</text>
</comment>
<dbReference type="CDD" id="cd21140">
    <property type="entry name" value="Cas6_I-like"/>
    <property type="match status" value="1"/>
</dbReference>
<gene>
    <name evidence="8" type="primary">cas6</name>
    <name evidence="8" type="ORF">H1164_17625</name>
</gene>
<dbReference type="EMBL" id="JACEIP010000055">
    <property type="protein sequence ID" value="MBA4544650.1"/>
    <property type="molecule type" value="Genomic_DNA"/>
</dbReference>
<dbReference type="Gene3D" id="3.30.70.1890">
    <property type="match status" value="1"/>
</dbReference>
<dbReference type="PANTHER" id="PTHR36984:SF1">
    <property type="entry name" value="CRISPR-ASSOCIATED ENDORIBONUCLEASE CAS6 1"/>
    <property type="match status" value="1"/>
</dbReference>
<evidence type="ECO:0000313" key="8">
    <source>
        <dbReference type="EMBL" id="MBA4544650.1"/>
    </source>
</evidence>
<protein>
    <recommendedName>
        <fullName evidence="4">CRISPR-associated endoribonuclease</fullName>
    </recommendedName>
</protein>
<evidence type="ECO:0000256" key="6">
    <source>
        <dbReference type="PIRSR" id="PIRSR005054-50"/>
    </source>
</evidence>
<keyword evidence="3" id="KW-0051">Antiviral defense</keyword>
<feature type="domain" description="CRISPR associated protein Cas6 C-terminal" evidence="7">
    <location>
        <begin position="124"/>
        <end position="245"/>
    </location>
</feature>
<sequence>MRVEVKFHLAKEILLPYDLSYYISGYIYRCIKQAAPELSEWLHNTGLKYKGRRYKPFVFSRCNFASRVNLDSVMKVKGTLSFQIDSIMPEIVHRFVEGAWANGHLDLFEFKFPLQETCFLPPVSFSETMVYKALSPIVIPIQKNNQIVFSHPLDSRFYDSMRNSLKNWYYLRWQEEFPEGEEIHIQLYRPEKFQLGKAAVLTRFKDKNIKGYLVPLEVEAPVKMQQVIYEAGIGSYGSQGFGMVEALKEHSCNGEGDCLKRKSTSC</sequence>
<dbReference type="Pfam" id="PF21350">
    <property type="entry name" value="Cas6_I-A"/>
    <property type="match status" value="1"/>
</dbReference>
<comment type="caution">
    <text evidence="8">The sequence shown here is derived from an EMBL/GenBank/DDBJ whole genome shotgun (WGS) entry which is preliminary data.</text>
</comment>
<organism evidence="8 9">
    <name type="scientific">Thermoactinomyces daqus</name>
    <dbReference type="NCBI Taxonomy" id="1329516"/>
    <lineage>
        <taxon>Bacteria</taxon>
        <taxon>Bacillati</taxon>
        <taxon>Bacillota</taxon>
        <taxon>Bacilli</taxon>
        <taxon>Bacillales</taxon>
        <taxon>Thermoactinomycetaceae</taxon>
        <taxon>Thermoactinomyces</taxon>
    </lineage>
</organism>
<dbReference type="RefSeq" id="WP_181735474.1">
    <property type="nucleotide sequence ID" value="NZ_JACEIP010000055.1"/>
</dbReference>
<dbReference type="PIRSF" id="PIRSF005054">
    <property type="entry name" value="PF1131"/>
    <property type="match status" value="1"/>
</dbReference>
<dbReference type="Proteomes" id="UP000530514">
    <property type="component" value="Unassembled WGS sequence"/>
</dbReference>
<dbReference type="Pfam" id="PF01881">
    <property type="entry name" value="Cas_Cas6_C"/>
    <property type="match status" value="1"/>
</dbReference>
<reference evidence="8 9" key="1">
    <citation type="submission" date="2020-07" db="EMBL/GenBank/DDBJ databases">
        <authorList>
            <person name="Feng H."/>
        </authorList>
    </citation>
    <scope>NUCLEOTIDE SEQUENCE [LARGE SCALE GENOMIC DNA]</scope>
    <source>
        <strain evidence="9">s-11</strain>
    </source>
</reference>
<dbReference type="GO" id="GO:0016788">
    <property type="term" value="F:hydrolase activity, acting on ester bonds"/>
    <property type="evidence" value="ECO:0007669"/>
    <property type="project" value="InterPro"/>
</dbReference>
<evidence type="ECO:0000256" key="2">
    <source>
        <dbReference type="ARBA" id="ARBA00022884"/>
    </source>
</evidence>
<evidence type="ECO:0000313" key="9">
    <source>
        <dbReference type="Proteomes" id="UP000530514"/>
    </source>
</evidence>
<dbReference type="NCBIfam" id="TIGR01877">
    <property type="entry name" value="cas_cas6"/>
    <property type="match status" value="1"/>
</dbReference>
<dbReference type="GO" id="GO:0003723">
    <property type="term" value="F:RNA binding"/>
    <property type="evidence" value="ECO:0007669"/>
    <property type="project" value="UniProtKB-KW"/>
</dbReference>
<evidence type="ECO:0000256" key="4">
    <source>
        <dbReference type="PIRNR" id="PIRNR005054"/>
    </source>
</evidence>
<keyword evidence="9" id="KW-1185">Reference proteome</keyword>
<dbReference type="InterPro" id="IPR045747">
    <property type="entry name" value="CRISPR-assoc_prot_Cas6_N_sf"/>
</dbReference>
<evidence type="ECO:0000256" key="3">
    <source>
        <dbReference type="ARBA" id="ARBA00023118"/>
    </source>
</evidence>
<proteinExistence type="inferred from homology"/>
<dbReference type="GO" id="GO:0051607">
    <property type="term" value="P:defense response to virus"/>
    <property type="evidence" value="ECO:0007669"/>
    <property type="project" value="UniProtKB-KW"/>
</dbReference>
<accession>A0A7W2AJQ0</accession>
<dbReference type="PANTHER" id="PTHR36984">
    <property type="entry name" value="CRISPR-ASSOCIATED ENDORIBONUCLEASE CAS6 1"/>
    <property type="match status" value="1"/>
</dbReference>